<dbReference type="OrthoDB" id="10072669at2759"/>
<dbReference type="OMA" id="SQPHESE"/>
<feature type="region of interest" description="Disordered" evidence="1">
    <location>
        <begin position="149"/>
        <end position="309"/>
    </location>
</feature>
<evidence type="ECO:0000256" key="1">
    <source>
        <dbReference type="SAM" id="MobiDB-lite"/>
    </source>
</evidence>
<feature type="compositionally biased region" description="Low complexity" evidence="1">
    <location>
        <begin position="238"/>
        <end position="256"/>
    </location>
</feature>
<feature type="compositionally biased region" description="Polar residues" evidence="1">
    <location>
        <begin position="632"/>
        <end position="646"/>
    </location>
</feature>
<keyword evidence="3" id="KW-1185">Reference proteome</keyword>
<feature type="compositionally biased region" description="Basic residues" evidence="1">
    <location>
        <begin position="272"/>
        <end position="286"/>
    </location>
</feature>
<dbReference type="GeneID" id="582916"/>
<feature type="compositionally biased region" description="Low complexity" evidence="1">
    <location>
        <begin position="457"/>
        <end position="469"/>
    </location>
</feature>
<dbReference type="Proteomes" id="UP000007110">
    <property type="component" value="Unassembled WGS sequence"/>
</dbReference>
<dbReference type="KEGG" id="spu:582916"/>
<evidence type="ECO:0000313" key="2">
    <source>
        <dbReference type="EnsemblMetazoa" id="XP_787942"/>
    </source>
</evidence>
<accession>A0A7M7RCB4</accession>
<sequence length="853" mass="94599">MVNVRALPSDLARLVLDYLYSEGLQETYDVFLQESPHLEELRSFPAMGILPLGAKSLQVIVEEYYELMSQDTSKVKNANDALYKLWKRFDALLVQIKHHYKGSGAITTLSNELASQSVRSRYSLNRLHHERMQMERENALRLVNSSGLVQQLHQHHQPQHQPQHQQQQQTHHQPKHVQRHRQNSPFRRPQPHNIEPDTRPLMVPSPSFPTNQESRERSCDTRCSTPRLRSPMVQEALSTSPSQSVTSTQSQFVTPTKSSQHDRPEGEEKIGKSPKRKSALPRRKPHPGVPRERVISSAPSTSAGVTPIDEIQDLPSPWGSLCNNQELMEKLAENINKVRPTQEIPGQEEPADHPEAPDQANLSTETEESQQSGSNIQVLDELLNGMVSDSMMEEFVDMTSGDPTFNSLFALFNTDRDKFLNSERQKLQLSASEVEEHLNSSRESEVDSSEQQASLLPPSHTSQHQPQQSILTSSPQASTVTIISQGRNRDIQVMGSSTGHSSEVIGMSSTNQDRIFLSEELEGLSRGRDSFPNMVVRNSPFREEAACSSTALSRVNSAKKNASTNEGRSSKVKSSGMTLGSLADLFPKGHVRELSFLKDLSPVKGHQDKSHETGAAASTSQVTPSRRKATRKGSQSPRMQHNNEITPSKRPIARTPERLYSPEEKAVARLLTKLPTTPTKENAVASKQSVVIDGKKVVIVKRARTGGTSRHPPVTSVSGFQKERINIEQRVIPAVDQVNGVRSSDLPGHSRTGQSPHSIGGVKTVSLASQPHESEGIQPKGLVEGGKTVAFKEVPQDKGTKAVKKGVKRDRKDPDKAKGVKKTKRSKSKNSKDLGFPVNLDVDKFLSQINYTS</sequence>
<feature type="compositionally biased region" description="Polar residues" evidence="1">
    <location>
        <begin position="494"/>
        <end position="505"/>
    </location>
</feature>
<dbReference type="PANTHER" id="PTHR15087:SF14">
    <property type="entry name" value="PROTEIN NPAT"/>
    <property type="match status" value="1"/>
</dbReference>
<dbReference type="InterPro" id="IPR006594">
    <property type="entry name" value="LisH"/>
</dbReference>
<feature type="compositionally biased region" description="Polar residues" evidence="1">
    <location>
        <begin position="470"/>
        <end position="486"/>
    </location>
</feature>
<dbReference type="InterPro" id="IPR052850">
    <property type="entry name" value="NPAT_LisH"/>
</dbReference>
<feature type="compositionally biased region" description="Low complexity" evidence="1">
    <location>
        <begin position="159"/>
        <end position="171"/>
    </location>
</feature>
<feature type="compositionally biased region" description="Basic and acidic residues" evidence="1">
    <location>
        <begin position="259"/>
        <end position="271"/>
    </location>
</feature>
<reference evidence="2" key="2">
    <citation type="submission" date="2021-01" db="UniProtKB">
        <authorList>
            <consortium name="EnsemblMetazoa"/>
        </authorList>
    </citation>
    <scope>IDENTIFICATION</scope>
</reference>
<proteinExistence type="predicted"/>
<dbReference type="PROSITE" id="PS50896">
    <property type="entry name" value="LISH"/>
    <property type="match status" value="1"/>
</dbReference>
<protein>
    <recommendedName>
        <fullName evidence="4">LisH domain-containing protein</fullName>
    </recommendedName>
</protein>
<dbReference type="PANTHER" id="PTHR15087">
    <property type="entry name" value="PROTEIN NPAT"/>
    <property type="match status" value="1"/>
</dbReference>
<dbReference type="SMART" id="SM00667">
    <property type="entry name" value="LisH"/>
    <property type="match status" value="1"/>
</dbReference>
<dbReference type="InParanoid" id="A0A7M7RCB4"/>
<dbReference type="EnsemblMetazoa" id="XM_782849">
    <property type="protein sequence ID" value="XP_787942"/>
    <property type="gene ID" value="LOC582916"/>
</dbReference>
<feature type="compositionally biased region" description="Basic residues" evidence="1">
    <location>
        <begin position="819"/>
        <end position="829"/>
    </location>
</feature>
<evidence type="ECO:0008006" key="4">
    <source>
        <dbReference type="Google" id="ProtNLM"/>
    </source>
</evidence>
<dbReference type="RefSeq" id="XP_787942.2">
    <property type="nucleotide sequence ID" value="XM_782849.4"/>
</dbReference>
<feature type="region of interest" description="Disordered" evidence="1">
    <location>
        <begin position="789"/>
        <end position="837"/>
    </location>
</feature>
<feature type="region of interest" description="Disordered" evidence="1">
    <location>
        <begin position="602"/>
        <end position="658"/>
    </location>
</feature>
<evidence type="ECO:0000313" key="3">
    <source>
        <dbReference type="Proteomes" id="UP000007110"/>
    </source>
</evidence>
<feature type="compositionally biased region" description="Basic and acidic residues" evidence="1">
    <location>
        <begin position="434"/>
        <end position="445"/>
    </location>
</feature>
<dbReference type="AlphaFoldDB" id="A0A7M7RCB4"/>
<reference evidence="3" key="1">
    <citation type="submission" date="2015-02" db="EMBL/GenBank/DDBJ databases">
        <title>Genome sequencing for Strongylocentrotus purpuratus.</title>
        <authorList>
            <person name="Murali S."/>
            <person name="Liu Y."/>
            <person name="Vee V."/>
            <person name="English A."/>
            <person name="Wang M."/>
            <person name="Skinner E."/>
            <person name="Han Y."/>
            <person name="Muzny D.M."/>
            <person name="Worley K.C."/>
            <person name="Gibbs R.A."/>
        </authorList>
    </citation>
    <scope>NUCLEOTIDE SEQUENCE</scope>
</reference>
<feature type="region of interest" description="Disordered" evidence="1">
    <location>
        <begin position="740"/>
        <end position="762"/>
    </location>
</feature>
<name>A0A7M7RCB4_STRPU</name>
<feature type="region of interest" description="Disordered" evidence="1">
    <location>
        <begin position="431"/>
        <end position="505"/>
    </location>
</feature>
<feature type="region of interest" description="Disordered" evidence="1">
    <location>
        <begin position="344"/>
        <end position="375"/>
    </location>
</feature>
<feature type="region of interest" description="Disordered" evidence="1">
    <location>
        <begin position="550"/>
        <end position="575"/>
    </location>
</feature>
<feature type="compositionally biased region" description="Basic residues" evidence="1">
    <location>
        <begin position="172"/>
        <end position="182"/>
    </location>
</feature>
<organism evidence="2 3">
    <name type="scientific">Strongylocentrotus purpuratus</name>
    <name type="common">Purple sea urchin</name>
    <dbReference type="NCBI Taxonomy" id="7668"/>
    <lineage>
        <taxon>Eukaryota</taxon>
        <taxon>Metazoa</taxon>
        <taxon>Echinodermata</taxon>
        <taxon>Eleutherozoa</taxon>
        <taxon>Echinozoa</taxon>
        <taxon>Echinoidea</taxon>
        <taxon>Euechinoidea</taxon>
        <taxon>Echinacea</taxon>
        <taxon>Camarodonta</taxon>
        <taxon>Echinidea</taxon>
        <taxon>Strongylocentrotidae</taxon>
        <taxon>Strongylocentrotus</taxon>
    </lineage>
</organism>